<accession>A0ACA9SW54</accession>
<dbReference type="EMBL" id="CAJVQC010168172">
    <property type="protein sequence ID" value="CAG8849937.1"/>
    <property type="molecule type" value="Genomic_DNA"/>
</dbReference>
<protein>
    <submittedName>
        <fullName evidence="1">25055_t:CDS:1</fullName>
    </submittedName>
</protein>
<dbReference type="Proteomes" id="UP000789920">
    <property type="component" value="Unassembled WGS sequence"/>
</dbReference>
<feature type="non-terminal residue" evidence="1">
    <location>
        <position position="1"/>
    </location>
</feature>
<feature type="non-terminal residue" evidence="1">
    <location>
        <position position="82"/>
    </location>
</feature>
<gene>
    <name evidence="1" type="ORF">RPERSI_LOCUS35850</name>
</gene>
<evidence type="ECO:0000313" key="1">
    <source>
        <dbReference type="EMBL" id="CAG8849937.1"/>
    </source>
</evidence>
<evidence type="ECO:0000313" key="2">
    <source>
        <dbReference type="Proteomes" id="UP000789920"/>
    </source>
</evidence>
<sequence>ASGVGLDAILAQVSDDRKEYVVAYTSRSLTRPECNYSTTEQECLAIIWAIKHFHHYLGYRLFTVVTDHSALKWLETSKLKGR</sequence>
<organism evidence="1 2">
    <name type="scientific">Racocetra persica</name>
    <dbReference type="NCBI Taxonomy" id="160502"/>
    <lineage>
        <taxon>Eukaryota</taxon>
        <taxon>Fungi</taxon>
        <taxon>Fungi incertae sedis</taxon>
        <taxon>Mucoromycota</taxon>
        <taxon>Glomeromycotina</taxon>
        <taxon>Glomeromycetes</taxon>
        <taxon>Diversisporales</taxon>
        <taxon>Gigasporaceae</taxon>
        <taxon>Racocetra</taxon>
    </lineage>
</organism>
<comment type="caution">
    <text evidence="1">The sequence shown here is derived from an EMBL/GenBank/DDBJ whole genome shotgun (WGS) entry which is preliminary data.</text>
</comment>
<proteinExistence type="predicted"/>
<name>A0ACA9SW54_9GLOM</name>
<keyword evidence="2" id="KW-1185">Reference proteome</keyword>
<reference evidence="1" key="1">
    <citation type="submission" date="2021-06" db="EMBL/GenBank/DDBJ databases">
        <authorList>
            <person name="Kallberg Y."/>
            <person name="Tangrot J."/>
            <person name="Rosling A."/>
        </authorList>
    </citation>
    <scope>NUCLEOTIDE SEQUENCE</scope>
    <source>
        <strain evidence="1">MA461A</strain>
    </source>
</reference>